<keyword evidence="1" id="KW-0732">Signal</keyword>
<dbReference type="Proteomes" id="UP000291117">
    <property type="component" value="Unassembled WGS sequence"/>
</dbReference>
<protein>
    <recommendedName>
        <fullName evidence="4">Peptidase S74 domain-containing protein</fullName>
    </recommendedName>
</protein>
<name>A0A4R0NBJ4_9SPHI</name>
<dbReference type="AlphaFoldDB" id="A0A4R0NBJ4"/>
<comment type="caution">
    <text evidence="2">The sequence shown here is derived from an EMBL/GenBank/DDBJ whole genome shotgun (WGS) entry which is preliminary data.</text>
</comment>
<proteinExistence type="predicted"/>
<feature type="signal peptide" evidence="1">
    <location>
        <begin position="1"/>
        <end position="19"/>
    </location>
</feature>
<dbReference type="OrthoDB" id="769954at2"/>
<evidence type="ECO:0000313" key="2">
    <source>
        <dbReference type="EMBL" id="TCC97679.1"/>
    </source>
</evidence>
<organism evidence="2 3">
    <name type="scientific">Pedobacter hiemivivus</name>
    <dbReference type="NCBI Taxonomy" id="2530454"/>
    <lineage>
        <taxon>Bacteria</taxon>
        <taxon>Pseudomonadati</taxon>
        <taxon>Bacteroidota</taxon>
        <taxon>Sphingobacteriia</taxon>
        <taxon>Sphingobacteriales</taxon>
        <taxon>Sphingobacteriaceae</taxon>
        <taxon>Pedobacter</taxon>
    </lineage>
</organism>
<dbReference type="EMBL" id="SJSM01000003">
    <property type="protein sequence ID" value="TCC97679.1"/>
    <property type="molecule type" value="Genomic_DNA"/>
</dbReference>
<feature type="chain" id="PRO_5020400764" description="Peptidase S74 domain-containing protein" evidence="1">
    <location>
        <begin position="20"/>
        <end position="340"/>
    </location>
</feature>
<keyword evidence="3" id="KW-1185">Reference proteome</keyword>
<gene>
    <name evidence="2" type="ORF">EZ444_07115</name>
</gene>
<dbReference type="RefSeq" id="WP_131608039.1">
    <property type="nucleotide sequence ID" value="NZ_SJSM01000003.1"/>
</dbReference>
<accession>A0A4R0NBJ4</accession>
<reference evidence="2 3" key="1">
    <citation type="submission" date="2019-02" db="EMBL/GenBank/DDBJ databases">
        <title>Pedobacter sp. RP-3-8 sp. nov., isolated from Arctic soil.</title>
        <authorList>
            <person name="Dahal R.H."/>
        </authorList>
    </citation>
    <scope>NUCLEOTIDE SEQUENCE [LARGE SCALE GENOMIC DNA]</scope>
    <source>
        <strain evidence="2 3">RP-3-8</strain>
    </source>
</reference>
<sequence>MKKFFITALATMVAVYTYAQDGVHLPLTGGALTGPVTGTSAAFSGAVNSDTWMQSGSGLINKNSILANNSFGVYFDNTGESGYGIYREPGEWTFPFPDLRIAFHTGLKLGAHFSYGGTRFYNNSDMITEIMSVGNTDNNVRVAYGLNVGGALTGTSATFNGFGTFNKSLSVLGPASDNIAAGSNFYLANLGTGLSNYASATQLGLNGSLDFWVYNAETDGWGSPRMRITKSGNIGIGTSTPDSKLTVAGKIHSQEVKVTVAAGADFVFEKDYNLKPLNEVAAYISANKHLPGIASAEDMKKNGLELGEMNIKLLQKIEELTLHLIEQNKRIEDLEKKKSL</sequence>
<evidence type="ECO:0008006" key="4">
    <source>
        <dbReference type="Google" id="ProtNLM"/>
    </source>
</evidence>
<evidence type="ECO:0000313" key="3">
    <source>
        <dbReference type="Proteomes" id="UP000291117"/>
    </source>
</evidence>
<evidence type="ECO:0000256" key="1">
    <source>
        <dbReference type="SAM" id="SignalP"/>
    </source>
</evidence>